<evidence type="ECO:0000256" key="2">
    <source>
        <dbReference type="SAM" id="Phobius"/>
    </source>
</evidence>
<evidence type="ECO:0000313" key="5">
    <source>
        <dbReference type="Proteomes" id="UP000773614"/>
    </source>
</evidence>
<comment type="caution">
    <text evidence="4">The sequence shown here is derived from an EMBL/GenBank/DDBJ whole genome shotgun (WGS) entry which is preliminary data.</text>
</comment>
<feature type="compositionally biased region" description="Low complexity" evidence="1">
    <location>
        <begin position="329"/>
        <end position="364"/>
    </location>
</feature>
<feature type="region of interest" description="Disordered" evidence="1">
    <location>
        <begin position="214"/>
        <end position="247"/>
    </location>
</feature>
<feature type="domain" description="SPOR" evidence="3">
    <location>
        <begin position="435"/>
        <end position="519"/>
    </location>
</feature>
<reference evidence="4" key="1">
    <citation type="submission" date="2019-03" db="EMBL/GenBank/DDBJ databases">
        <title>Afifella sp. nov., isolated from activated sludge.</title>
        <authorList>
            <person name="Li Q."/>
            <person name="Liu Y."/>
        </authorList>
    </citation>
    <scope>NUCLEOTIDE SEQUENCE</scope>
    <source>
        <strain evidence="4">L72</strain>
    </source>
</reference>
<feature type="compositionally biased region" description="Basic and acidic residues" evidence="1">
    <location>
        <begin position="222"/>
        <end position="231"/>
    </location>
</feature>
<dbReference type="AlphaFoldDB" id="A0A964WSY4"/>
<keyword evidence="2" id="KW-0472">Membrane</keyword>
<gene>
    <name evidence="4" type="ORF">E4O86_06590</name>
</gene>
<dbReference type="SUPFAM" id="SSF110997">
    <property type="entry name" value="Sporulation related repeat"/>
    <property type="match status" value="1"/>
</dbReference>
<protein>
    <submittedName>
        <fullName evidence="4">SPOR domain-containing protein</fullName>
    </submittedName>
</protein>
<accession>A0A964WSY4</accession>
<keyword evidence="2" id="KW-1133">Transmembrane helix</keyword>
<evidence type="ECO:0000313" key="4">
    <source>
        <dbReference type="EMBL" id="MYZ47376.1"/>
    </source>
</evidence>
<dbReference type="Proteomes" id="UP000773614">
    <property type="component" value="Unassembled WGS sequence"/>
</dbReference>
<name>A0A964WSY4_9HYPH</name>
<feature type="transmembrane region" description="Helical" evidence="2">
    <location>
        <begin position="120"/>
        <end position="141"/>
    </location>
</feature>
<dbReference type="EMBL" id="SPKJ01000013">
    <property type="protein sequence ID" value="MYZ47376.1"/>
    <property type="molecule type" value="Genomic_DNA"/>
</dbReference>
<dbReference type="Pfam" id="PF05036">
    <property type="entry name" value="SPOR"/>
    <property type="match status" value="1"/>
</dbReference>
<dbReference type="InterPro" id="IPR036680">
    <property type="entry name" value="SPOR-like_sf"/>
</dbReference>
<feature type="compositionally biased region" description="Polar residues" evidence="1">
    <location>
        <begin position="314"/>
        <end position="326"/>
    </location>
</feature>
<sequence length="519" mass="53285">MFEHSDSLSDQIEQALQEAWPVEAVRTDIHDDLGGGIGRPSGRAELPEAADDLIRSAFADPNEPAVDTAADLAPEPAAGRTGPLAFAVDRDDDPDFETEADDEFYSDYGEPPARSRRRKVLFVAAGVLGLVVIGAGVASQLGPRATDRAPSGPPPIIKAETGAVKIEPEKPAEQQQASTPGQAVYDRVAGRPEPAEDTIVNNVEEPREIARVVPPTSQADDTVGKSEERLAGLDPEQPDAEPFDPIGPRKVRTFVVKPDGTILQSAAPSPAATQAAAAPAIEGTQVAALDNGNLLQPMPVRTIDVNLAEEQAKAGSNVSAPGTPTATLPAGVAGSAPTGAAPATAGAPAETGALPAGNATAAPADLRGATEGTEEQAGAVPRPRPGEVPRVSTRPTQVASVGQAATRGRSGPIDLLNPGATQAAKPAAAKAAAAASSSDGYVVQVSSQRSAEQAQASFDALKARYGSVLGSYRADIQRADVADKGTYYRVRVGPMASRDEAIQLCEQLKAAGGNCFVTR</sequence>
<dbReference type="GO" id="GO:0042834">
    <property type="term" value="F:peptidoglycan binding"/>
    <property type="evidence" value="ECO:0007669"/>
    <property type="project" value="InterPro"/>
</dbReference>
<organism evidence="4 5">
    <name type="scientific">Propylenella binzhouense</name>
    <dbReference type="NCBI Taxonomy" id="2555902"/>
    <lineage>
        <taxon>Bacteria</taxon>
        <taxon>Pseudomonadati</taxon>
        <taxon>Pseudomonadota</taxon>
        <taxon>Alphaproteobacteria</taxon>
        <taxon>Hyphomicrobiales</taxon>
        <taxon>Propylenellaceae</taxon>
        <taxon>Propylenella</taxon>
    </lineage>
</organism>
<dbReference type="InterPro" id="IPR007730">
    <property type="entry name" value="SPOR-like_dom"/>
</dbReference>
<dbReference type="PROSITE" id="PS51724">
    <property type="entry name" value="SPOR"/>
    <property type="match status" value="1"/>
</dbReference>
<dbReference type="OrthoDB" id="7338235at2"/>
<keyword evidence="5" id="KW-1185">Reference proteome</keyword>
<proteinExistence type="predicted"/>
<feature type="region of interest" description="Disordered" evidence="1">
    <location>
        <begin position="314"/>
        <end position="414"/>
    </location>
</feature>
<dbReference type="Gene3D" id="3.30.70.1070">
    <property type="entry name" value="Sporulation related repeat"/>
    <property type="match status" value="1"/>
</dbReference>
<evidence type="ECO:0000256" key="1">
    <source>
        <dbReference type="SAM" id="MobiDB-lite"/>
    </source>
</evidence>
<evidence type="ECO:0000259" key="3">
    <source>
        <dbReference type="PROSITE" id="PS51724"/>
    </source>
</evidence>
<keyword evidence="2" id="KW-0812">Transmembrane</keyword>